<geneLocation type="plasmid" evidence="1 2">
    <name>pBB1</name>
</geneLocation>
<dbReference type="HOGENOM" id="CLU_3250276_0_0_4"/>
<gene>
    <name evidence="1" type="ordered locus">CNE_BB1p01550</name>
</gene>
<organism evidence="1 2">
    <name type="scientific">Cupriavidus necator (strain ATCC 43291 / DSM 13513 / CCUG 52238 / LMG 8453 / N-1)</name>
    <name type="common">Ralstonia eutropha</name>
    <dbReference type="NCBI Taxonomy" id="1042878"/>
    <lineage>
        <taxon>Bacteria</taxon>
        <taxon>Pseudomonadati</taxon>
        <taxon>Pseudomonadota</taxon>
        <taxon>Betaproteobacteria</taxon>
        <taxon>Burkholderiales</taxon>
        <taxon>Burkholderiaceae</taxon>
        <taxon>Cupriavidus</taxon>
    </lineage>
</organism>
<evidence type="ECO:0000313" key="2">
    <source>
        <dbReference type="Proteomes" id="UP000006798"/>
    </source>
</evidence>
<accession>F8GVU0</accession>
<dbReference type="Proteomes" id="UP000006798">
    <property type="component" value="Plasmid pBB1"/>
</dbReference>
<proteinExistence type="predicted"/>
<dbReference type="KEGG" id="cnc:CNE_BB1p01550"/>
<name>F8GVU0_CUPNN</name>
<reference evidence="1 2" key="1">
    <citation type="journal article" date="2011" name="J. Bacteriol.">
        <title>Complete genome sequence of the type strain Cupriavidus necator N-1.</title>
        <authorList>
            <person name="Poehlein A."/>
            <person name="Kusian B."/>
            <person name="Friedrich B."/>
            <person name="Daniel R."/>
            <person name="Bowien B."/>
        </authorList>
    </citation>
    <scope>NUCLEOTIDE SEQUENCE [LARGE SCALE GENOMIC DNA]</scope>
    <source>
        <strain evidence="2">ATCC 43291 / DSM 13513 / CCUG 52238 / LMG 8453 / N-1</strain>
        <plasmid evidence="1 2">pBB1</plasmid>
    </source>
</reference>
<dbReference type="AlphaFoldDB" id="F8GVU0"/>
<sequence>MRILQEIRKIERYLEMGYLSEIEVIKREFRLWSPSQPLMSNE</sequence>
<protein>
    <submittedName>
        <fullName evidence="1">Uncharacterized protein</fullName>
    </submittedName>
</protein>
<keyword evidence="1" id="KW-0614">Plasmid</keyword>
<dbReference type="EMBL" id="CP002879">
    <property type="protein sequence ID" value="AEI81582.1"/>
    <property type="molecule type" value="Genomic_DNA"/>
</dbReference>
<evidence type="ECO:0000313" key="1">
    <source>
        <dbReference type="EMBL" id="AEI81582.1"/>
    </source>
</evidence>